<organism evidence="2 3">
    <name type="scientific">Cuscuta campestris</name>
    <dbReference type="NCBI Taxonomy" id="132261"/>
    <lineage>
        <taxon>Eukaryota</taxon>
        <taxon>Viridiplantae</taxon>
        <taxon>Streptophyta</taxon>
        <taxon>Embryophyta</taxon>
        <taxon>Tracheophyta</taxon>
        <taxon>Spermatophyta</taxon>
        <taxon>Magnoliopsida</taxon>
        <taxon>eudicotyledons</taxon>
        <taxon>Gunneridae</taxon>
        <taxon>Pentapetalae</taxon>
        <taxon>asterids</taxon>
        <taxon>lamiids</taxon>
        <taxon>Solanales</taxon>
        <taxon>Convolvulaceae</taxon>
        <taxon>Cuscuteae</taxon>
        <taxon>Cuscuta</taxon>
        <taxon>Cuscuta subgen. Grammica</taxon>
        <taxon>Cuscuta sect. Cleistogrammica</taxon>
    </lineage>
</organism>
<dbReference type="Proteomes" id="UP000595140">
    <property type="component" value="Unassembled WGS sequence"/>
</dbReference>
<feature type="region of interest" description="Disordered" evidence="1">
    <location>
        <begin position="53"/>
        <end position="109"/>
    </location>
</feature>
<sequence>MPFGLQFLVEIIRKGQQRLGRSKSSPVAFKTVAERSLLWQKVWAETITGLPRIHPPHHSLKLPNLTKFPKRPSKNSCTSHKAQNTARNTAQSQQKALQNQPKHCPKSPNCSGQIGVFAVQFHSSTRSNI</sequence>
<keyword evidence="3" id="KW-1185">Reference proteome</keyword>
<accession>A0A484LXZ4</accession>
<protein>
    <submittedName>
        <fullName evidence="2">Uncharacterized protein</fullName>
    </submittedName>
</protein>
<evidence type="ECO:0000313" key="2">
    <source>
        <dbReference type="EMBL" id="VFQ81450.1"/>
    </source>
</evidence>
<feature type="compositionally biased region" description="Polar residues" evidence="1">
    <location>
        <begin position="74"/>
        <end position="101"/>
    </location>
</feature>
<name>A0A484LXZ4_9ASTE</name>
<reference evidence="2 3" key="1">
    <citation type="submission" date="2018-04" db="EMBL/GenBank/DDBJ databases">
        <authorList>
            <person name="Vogel A."/>
        </authorList>
    </citation>
    <scope>NUCLEOTIDE SEQUENCE [LARGE SCALE GENOMIC DNA]</scope>
</reference>
<evidence type="ECO:0000313" key="3">
    <source>
        <dbReference type="Proteomes" id="UP000595140"/>
    </source>
</evidence>
<evidence type="ECO:0000256" key="1">
    <source>
        <dbReference type="SAM" id="MobiDB-lite"/>
    </source>
</evidence>
<gene>
    <name evidence="2" type="ORF">CCAM_LOCUS23226</name>
</gene>
<dbReference type="EMBL" id="OOIL02002239">
    <property type="protein sequence ID" value="VFQ81450.1"/>
    <property type="molecule type" value="Genomic_DNA"/>
</dbReference>
<proteinExistence type="predicted"/>
<dbReference type="AlphaFoldDB" id="A0A484LXZ4"/>